<keyword evidence="8" id="KW-0648">Protein biosynthesis</keyword>
<accession>A0A261Y769</accession>
<dbReference type="GO" id="GO:0004821">
    <property type="term" value="F:histidine-tRNA ligase activity"/>
    <property type="evidence" value="ECO:0007669"/>
    <property type="project" value="UniProtKB-EC"/>
</dbReference>
<dbReference type="EMBL" id="MVBO01000003">
    <property type="protein sequence ID" value="OZJ06490.1"/>
    <property type="molecule type" value="Genomic_DNA"/>
</dbReference>
<keyword evidence="4" id="KW-0963">Cytoplasm</keyword>
<evidence type="ECO:0000256" key="9">
    <source>
        <dbReference type="ARBA" id="ARBA00023146"/>
    </source>
</evidence>
<dbReference type="InterPro" id="IPR004516">
    <property type="entry name" value="HisRS/HisZ"/>
</dbReference>
<feature type="domain" description="Class II Histidinyl-tRNA synthetase (HisRS)-like catalytic core" evidence="15">
    <location>
        <begin position="11"/>
        <end position="187"/>
    </location>
</feature>
<dbReference type="InterPro" id="IPR033656">
    <property type="entry name" value="HisRS_anticodon"/>
</dbReference>
<evidence type="ECO:0000313" key="16">
    <source>
        <dbReference type="EMBL" id="OZJ06490.1"/>
    </source>
</evidence>
<keyword evidence="5" id="KW-0436">Ligase</keyword>
<comment type="similarity">
    <text evidence="2">Belongs to the class-II aminoacyl-tRNA synthetase family.</text>
</comment>
<evidence type="ECO:0000259" key="15">
    <source>
        <dbReference type="Pfam" id="PF13393"/>
    </source>
</evidence>
<feature type="binding site" evidence="12">
    <location>
        <begin position="176"/>
        <end position="177"/>
    </location>
    <ligand>
        <name>L-histidine</name>
        <dbReference type="ChEBI" id="CHEBI:57595"/>
    </ligand>
</feature>
<feature type="region of interest" description="Disordered" evidence="13">
    <location>
        <begin position="193"/>
        <end position="214"/>
    </location>
</feature>
<evidence type="ECO:0000256" key="10">
    <source>
        <dbReference type="ARBA" id="ARBA00030619"/>
    </source>
</evidence>
<dbReference type="Gene3D" id="3.30.930.10">
    <property type="entry name" value="Bira Bifunctional Protein, Domain 2"/>
    <property type="match status" value="1"/>
</dbReference>
<evidence type="ECO:0000256" key="11">
    <source>
        <dbReference type="ARBA" id="ARBA00047639"/>
    </source>
</evidence>
<dbReference type="GO" id="GO:0005739">
    <property type="term" value="C:mitochondrion"/>
    <property type="evidence" value="ECO:0007669"/>
    <property type="project" value="TreeGrafter"/>
</dbReference>
<feature type="binding site" evidence="12">
    <location>
        <position position="3"/>
    </location>
    <ligand>
        <name>L-histidine</name>
        <dbReference type="ChEBI" id="CHEBI:57595"/>
    </ligand>
</feature>
<dbReference type="Gene3D" id="3.40.50.800">
    <property type="entry name" value="Anticodon-binding domain"/>
    <property type="match status" value="1"/>
</dbReference>
<evidence type="ECO:0000256" key="1">
    <source>
        <dbReference type="ARBA" id="ARBA00004496"/>
    </source>
</evidence>
<dbReference type="InterPro" id="IPR045864">
    <property type="entry name" value="aa-tRNA-synth_II/BPL/LPL"/>
</dbReference>
<dbReference type="SUPFAM" id="SSF52954">
    <property type="entry name" value="Class II aaRS ABD-related"/>
    <property type="match status" value="1"/>
</dbReference>
<dbReference type="AlphaFoldDB" id="A0A261Y769"/>
<dbReference type="GO" id="GO:0006427">
    <property type="term" value="P:histidyl-tRNA aminoacylation"/>
    <property type="evidence" value="ECO:0007669"/>
    <property type="project" value="TreeGrafter"/>
</dbReference>
<evidence type="ECO:0000256" key="5">
    <source>
        <dbReference type="ARBA" id="ARBA00022598"/>
    </source>
</evidence>
<dbReference type="InterPro" id="IPR041715">
    <property type="entry name" value="HisRS-like_core"/>
</dbReference>
<dbReference type="PANTHER" id="PTHR11476">
    <property type="entry name" value="HISTIDYL-TRNA SYNTHETASE"/>
    <property type="match status" value="1"/>
</dbReference>
<feature type="binding site" evidence="12">
    <location>
        <position position="172"/>
    </location>
    <ligand>
        <name>L-histidine</name>
        <dbReference type="ChEBI" id="CHEBI:57595"/>
    </ligand>
</feature>
<dbReference type="SUPFAM" id="SSF55681">
    <property type="entry name" value="Class II aaRS and biotin synthetases"/>
    <property type="match status" value="1"/>
</dbReference>
<keyword evidence="17" id="KW-1185">Reference proteome</keyword>
<dbReference type="Pfam" id="PF03129">
    <property type="entry name" value="HGTP_anticodon"/>
    <property type="match status" value="1"/>
</dbReference>
<organism evidence="16 17">
    <name type="scientific">Bifiguratus adelaidae</name>
    <dbReference type="NCBI Taxonomy" id="1938954"/>
    <lineage>
        <taxon>Eukaryota</taxon>
        <taxon>Fungi</taxon>
        <taxon>Fungi incertae sedis</taxon>
        <taxon>Mucoromycota</taxon>
        <taxon>Mucoromycotina</taxon>
        <taxon>Endogonomycetes</taxon>
        <taxon>Endogonales</taxon>
        <taxon>Endogonales incertae sedis</taxon>
        <taxon>Bifiguratus</taxon>
    </lineage>
</organism>
<protein>
    <recommendedName>
        <fullName evidence="3">histidine--tRNA ligase</fullName>
        <ecNumber evidence="3">6.1.1.21</ecNumber>
    </recommendedName>
    <alternativeName>
        <fullName evidence="10">Histidyl-tRNA synthetase</fullName>
    </alternativeName>
</protein>
<evidence type="ECO:0000256" key="8">
    <source>
        <dbReference type="ARBA" id="ARBA00022917"/>
    </source>
</evidence>
<feature type="non-terminal residue" evidence="16">
    <location>
        <position position="1"/>
    </location>
</feature>
<keyword evidence="9" id="KW-0030">Aminoacyl-tRNA synthetase</keyword>
<keyword evidence="6" id="KW-0547">Nucleotide-binding</keyword>
<dbReference type="InterPro" id="IPR004154">
    <property type="entry name" value="Anticodon-bd"/>
</dbReference>
<reference evidence="16 17" key="1">
    <citation type="journal article" date="2017" name="Mycologia">
        <title>Bifiguratus adelaidae, gen. et sp. nov., a new member of Mucoromycotina in endophytic and soil-dwelling habitats.</title>
        <authorList>
            <person name="Torres-Cruz T.J."/>
            <person name="Billingsley Tobias T.L."/>
            <person name="Almatruk M."/>
            <person name="Hesse C."/>
            <person name="Kuske C.R."/>
            <person name="Desiro A."/>
            <person name="Benucci G.M."/>
            <person name="Bonito G."/>
            <person name="Stajich J.E."/>
            <person name="Dunlap C."/>
            <person name="Arnold A.E."/>
            <person name="Porras-Alfaro A."/>
        </authorList>
    </citation>
    <scope>NUCLEOTIDE SEQUENCE [LARGE SCALE GENOMIC DNA]</scope>
    <source>
        <strain evidence="16 17">AZ0501</strain>
    </source>
</reference>
<evidence type="ECO:0000256" key="2">
    <source>
        <dbReference type="ARBA" id="ARBA00008226"/>
    </source>
</evidence>
<dbReference type="CDD" id="cd00859">
    <property type="entry name" value="HisRS_anticodon"/>
    <property type="match status" value="1"/>
</dbReference>
<dbReference type="PIRSF" id="PIRSF001549">
    <property type="entry name" value="His-tRNA_synth"/>
    <property type="match status" value="1"/>
</dbReference>
<dbReference type="FunFam" id="3.40.50.800:FF:000015">
    <property type="entry name" value="Histidyl-tRNA synthetase, mitochondrial"/>
    <property type="match status" value="1"/>
</dbReference>
<evidence type="ECO:0000256" key="4">
    <source>
        <dbReference type="ARBA" id="ARBA00022490"/>
    </source>
</evidence>
<evidence type="ECO:0000256" key="12">
    <source>
        <dbReference type="PIRSR" id="PIRSR001549-1"/>
    </source>
</evidence>
<comment type="subcellular location">
    <subcellularLocation>
        <location evidence="1">Cytoplasm</location>
    </subcellularLocation>
</comment>
<dbReference type="PANTHER" id="PTHR11476:SF7">
    <property type="entry name" value="HISTIDINE--TRNA LIGASE"/>
    <property type="match status" value="1"/>
</dbReference>
<comment type="caution">
    <text evidence="16">The sequence shown here is derived from an EMBL/GenBank/DDBJ whole genome shotgun (WGS) entry which is preliminary data.</text>
</comment>
<gene>
    <name evidence="16" type="ORF">BZG36_00491</name>
</gene>
<evidence type="ECO:0000256" key="3">
    <source>
        <dbReference type="ARBA" id="ARBA00012815"/>
    </source>
</evidence>
<evidence type="ECO:0000256" key="13">
    <source>
        <dbReference type="SAM" id="MobiDB-lite"/>
    </source>
</evidence>
<dbReference type="Pfam" id="PF13393">
    <property type="entry name" value="tRNA-synt_His"/>
    <property type="match status" value="1"/>
</dbReference>
<dbReference type="GO" id="GO:0003723">
    <property type="term" value="F:RNA binding"/>
    <property type="evidence" value="ECO:0007669"/>
    <property type="project" value="TreeGrafter"/>
</dbReference>
<dbReference type="GO" id="GO:0032543">
    <property type="term" value="P:mitochondrial translation"/>
    <property type="evidence" value="ECO:0007669"/>
    <property type="project" value="TreeGrafter"/>
</dbReference>
<feature type="binding site" evidence="12">
    <location>
        <position position="23"/>
    </location>
    <ligand>
        <name>L-histidine</name>
        <dbReference type="ChEBI" id="CHEBI:57595"/>
    </ligand>
</feature>
<sequence>VYRRDQPAMTKGRMREFYQCDFDIAGTYDPMIPDAEVLTILCEALTKLEIGEFTVKINHRKILDGIFEVCGVPAEKIRPISSAVDKLDKLPWADVRKEMTEEKGLSGKCADAIGEYVKLKGGVELLKVLQADEKLTANTSATQGLKDMELLFRYLEIFGVMNKMSFDLSLARGLDYYTGVIYEAVTELSAPPKPVDGQAAKKKSNPDEFDESTVGVGSVAAGGRYDDLVGMFSGKNKKGEPTLRIPCVGVSIGVERVFSILLNKAQNEEIKSNETQVYVMSMGDGLLEERMQIVKELWDNDIKAEFSYKIKPRTQNQFAACDKDLIPLAVTIGKDEVDQGNVLIKDMREKDESQGRGVLVKRSDMVREIQKRLTVL</sequence>
<dbReference type="InterPro" id="IPR036621">
    <property type="entry name" value="Anticodon-bd_dom_sf"/>
</dbReference>
<comment type="catalytic activity">
    <reaction evidence="11">
        <text>tRNA(His) + L-histidine + ATP = L-histidyl-tRNA(His) + AMP + diphosphate + H(+)</text>
        <dbReference type="Rhea" id="RHEA:17313"/>
        <dbReference type="Rhea" id="RHEA-COMP:9665"/>
        <dbReference type="Rhea" id="RHEA-COMP:9689"/>
        <dbReference type="ChEBI" id="CHEBI:15378"/>
        <dbReference type="ChEBI" id="CHEBI:30616"/>
        <dbReference type="ChEBI" id="CHEBI:33019"/>
        <dbReference type="ChEBI" id="CHEBI:57595"/>
        <dbReference type="ChEBI" id="CHEBI:78442"/>
        <dbReference type="ChEBI" id="CHEBI:78527"/>
        <dbReference type="ChEBI" id="CHEBI:456215"/>
        <dbReference type="EC" id="6.1.1.21"/>
    </reaction>
</comment>
<dbReference type="OrthoDB" id="1906957at2759"/>
<dbReference type="Proteomes" id="UP000242875">
    <property type="component" value="Unassembled WGS sequence"/>
</dbReference>
<keyword evidence="7" id="KW-0067">ATP-binding</keyword>
<dbReference type="GO" id="GO:0005524">
    <property type="term" value="F:ATP binding"/>
    <property type="evidence" value="ECO:0007669"/>
    <property type="project" value="UniProtKB-KW"/>
</dbReference>
<feature type="domain" description="Anticodon-binding" evidence="14">
    <location>
        <begin position="276"/>
        <end position="371"/>
    </location>
</feature>
<evidence type="ECO:0000256" key="7">
    <source>
        <dbReference type="ARBA" id="ARBA00022840"/>
    </source>
</evidence>
<evidence type="ECO:0000313" key="17">
    <source>
        <dbReference type="Proteomes" id="UP000242875"/>
    </source>
</evidence>
<evidence type="ECO:0000256" key="6">
    <source>
        <dbReference type="ARBA" id="ARBA00022741"/>
    </source>
</evidence>
<feature type="binding site" evidence="12">
    <location>
        <position position="19"/>
    </location>
    <ligand>
        <name>L-histidine</name>
        <dbReference type="ChEBI" id="CHEBI:57595"/>
    </ligand>
</feature>
<name>A0A261Y769_9FUNG</name>
<dbReference type="CDD" id="cd00773">
    <property type="entry name" value="HisRS-like_core"/>
    <property type="match status" value="1"/>
</dbReference>
<dbReference type="EC" id="6.1.1.21" evidence="3"/>
<evidence type="ECO:0000259" key="14">
    <source>
        <dbReference type="Pfam" id="PF03129"/>
    </source>
</evidence>
<dbReference type="GO" id="GO:0005829">
    <property type="term" value="C:cytosol"/>
    <property type="evidence" value="ECO:0007669"/>
    <property type="project" value="TreeGrafter"/>
</dbReference>
<proteinExistence type="inferred from homology"/>